<name>A0ABQ9H7L7_9NEOP</name>
<keyword evidence="3" id="KW-1185">Reference proteome</keyword>
<feature type="region of interest" description="Disordered" evidence="1">
    <location>
        <begin position="419"/>
        <end position="442"/>
    </location>
</feature>
<feature type="region of interest" description="Disordered" evidence="1">
    <location>
        <begin position="597"/>
        <end position="618"/>
    </location>
</feature>
<protein>
    <submittedName>
        <fullName evidence="2">Uncharacterized protein</fullName>
    </submittedName>
</protein>
<accession>A0ABQ9H7L7</accession>
<dbReference type="Proteomes" id="UP001159363">
    <property type="component" value="Chromosome 5"/>
</dbReference>
<feature type="region of interest" description="Disordered" evidence="1">
    <location>
        <begin position="649"/>
        <end position="670"/>
    </location>
</feature>
<sequence>MGTPRENPPAISDPFPAGESWEVISLEIEPRSPWCGAEWLDRESNRGVRECESSESYVCEWHGAPNKCDKTSTDHQPRFLSIENQARVASPETRKPARRHVLPVRGHQTFVTLGYSLVGLQPNRETRGQAGSFPVSLSVDLYGSRPGVWFLSVPSSEGTTHLPPGLTGFAQVPYGAADWRVFSVICRVLFPYIPAPLHTILASPSKYSQNLDVKRLVSVFQLQRRDVLNLPNWRMKATRARKGRQSGWHSPNEGPEYLLVPTNTQRQLQGLLLASHQGDPRSIPGRVTPDLRMWKSCRTMSLVGGSSRGSPVSPALSFRRCSILASITLVGSQDLNTREVLLGEEQRSCWCRLGRNEGKMERQRNACGLWDGEEEGGGVPEKTCTERKSKEMNGCYASTDPGWNHCTCGAEHSCRRREGKAVGASSEGGRRSGRRARQRHVDGRRPECALKAVAVMGNPGLPLLPAARRPATLLIDRHTETRDLDPCRTPRHSSAVTRGAVCRVNCTDPSCAVALRGGARHATDSRTLHSEPSSDHSFLLRPVVGRQDEGIARAPVNRVGASARIPRPRGMLGAGHPAGVNCLVDCGVATGRGPPPNDGGLCRGLTKDSRTTTNTAETTPKIHFQNNHELIFPEQSRLKCTRTTTNTIFGNNHEQPLRNNHEPSWRPVVG</sequence>
<proteinExistence type="predicted"/>
<organism evidence="2 3">
    <name type="scientific">Dryococelus australis</name>
    <dbReference type="NCBI Taxonomy" id="614101"/>
    <lineage>
        <taxon>Eukaryota</taxon>
        <taxon>Metazoa</taxon>
        <taxon>Ecdysozoa</taxon>
        <taxon>Arthropoda</taxon>
        <taxon>Hexapoda</taxon>
        <taxon>Insecta</taxon>
        <taxon>Pterygota</taxon>
        <taxon>Neoptera</taxon>
        <taxon>Polyneoptera</taxon>
        <taxon>Phasmatodea</taxon>
        <taxon>Verophasmatodea</taxon>
        <taxon>Anareolatae</taxon>
        <taxon>Phasmatidae</taxon>
        <taxon>Eurycanthinae</taxon>
        <taxon>Dryococelus</taxon>
    </lineage>
</organism>
<gene>
    <name evidence="2" type="ORF">PR048_016676</name>
</gene>
<reference evidence="2 3" key="1">
    <citation type="submission" date="2023-02" db="EMBL/GenBank/DDBJ databases">
        <title>LHISI_Scaffold_Assembly.</title>
        <authorList>
            <person name="Stuart O.P."/>
            <person name="Cleave R."/>
            <person name="Magrath M.J.L."/>
            <person name="Mikheyev A.S."/>
        </authorList>
    </citation>
    <scope>NUCLEOTIDE SEQUENCE [LARGE SCALE GENOMIC DNA]</scope>
    <source>
        <strain evidence="2">Daus_M_001</strain>
        <tissue evidence="2">Leg muscle</tissue>
    </source>
</reference>
<dbReference type="EMBL" id="JARBHB010000006">
    <property type="protein sequence ID" value="KAJ8880210.1"/>
    <property type="molecule type" value="Genomic_DNA"/>
</dbReference>
<comment type="caution">
    <text evidence="2">The sequence shown here is derived from an EMBL/GenBank/DDBJ whole genome shotgun (WGS) entry which is preliminary data.</text>
</comment>
<feature type="compositionally biased region" description="Basic and acidic residues" evidence="1">
    <location>
        <begin position="655"/>
        <end position="664"/>
    </location>
</feature>
<evidence type="ECO:0000313" key="3">
    <source>
        <dbReference type="Proteomes" id="UP001159363"/>
    </source>
</evidence>
<evidence type="ECO:0000313" key="2">
    <source>
        <dbReference type="EMBL" id="KAJ8880210.1"/>
    </source>
</evidence>
<evidence type="ECO:0000256" key="1">
    <source>
        <dbReference type="SAM" id="MobiDB-lite"/>
    </source>
</evidence>